<name>A0ABW0EB15_9BACT</name>
<evidence type="ECO:0000313" key="6">
    <source>
        <dbReference type="EMBL" id="MFC5269960.1"/>
    </source>
</evidence>
<dbReference type="EC" id="2.4.-.-" evidence="6"/>
<feature type="transmembrane region" description="Helical" evidence="4">
    <location>
        <begin position="6"/>
        <end position="25"/>
    </location>
</feature>
<evidence type="ECO:0000256" key="3">
    <source>
        <dbReference type="ARBA" id="ARBA00022679"/>
    </source>
</evidence>
<accession>A0ABW0EB15</accession>
<feature type="transmembrane region" description="Helical" evidence="4">
    <location>
        <begin position="274"/>
        <end position="295"/>
    </location>
</feature>
<proteinExistence type="inferred from homology"/>
<dbReference type="InterPro" id="IPR001173">
    <property type="entry name" value="Glyco_trans_2-like"/>
</dbReference>
<comment type="similarity">
    <text evidence="1">Belongs to the glycosyltransferase 2 family.</text>
</comment>
<evidence type="ECO:0000256" key="1">
    <source>
        <dbReference type="ARBA" id="ARBA00006739"/>
    </source>
</evidence>
<feature type="domain" description="Glycosyltransferase 2-like" evidence="5">
    <location>
        <begin position="43"/>
        <end position="211"/>
    </location>
</feature>
<evidence type="ECO:0000313" key="7">
    <source>
        <dbReference type="Proteomes" id="UP001596161"/>
    </source>
</evidence>
<dbReference type="PANTHER" id="PTHR43630:SF1">
    <property type="entry name" value="POLY-BETA-1,6-N-ACETYL-D-GLUCOSAMINE SYNTHASE"/>
    <property type="match status" value="1"/>
</dbReference>
<evidence type="ECO:0000256" key="2">
    <source>
        <dbReference type="ARBA" id="ARBA00022676"/>
    </source>
</evidence>
<reference evidence="7" key="1">
    <citation type="journal article" date="2019" name="Int. J. Syst. Evol. Microbiol.">
        <title>The Global Catalogue of Microorganisms (GCM) 10K type strain sequencing project: providing services to taxonomists for standard genome sequencing and annotation.</title>
        <authorList>
            <consortium name="The Broad Institute Genomics Platform"/>
            <consortium name="The Broad Institute Genome Sequencing Center for Infectious Disease"/>
            <person name="Wu L."/>
            <person name="Ma J."/>
        </authorList>
    </citation>
    <scope>NUCLEOTIDE SEQUENCE [LARGE SCALE GENOMIC DNA]</scope>
    <source>
        <strain evidence="7">KACC 12602</strain>
    </source>
</reference>
<evidence type="ECO:0000259" key="5">
    <source>
        <dbReference type="Pfam" id="PF00535"/>
    </source>
</evidence>
<gene>
    <name evidence="6" type="ORF">ACFPIB_05010</name>
</gene>
<dbReference type="PANTHER" id="PTHR43630">
    <property type="entry name" value="POLY-BETA-1,6-N-ACETYL-D-GLUCOSAMINE SYNTHASE"/>
    <property type="match status" value="1"/>
</dbReference>
<dbReference type="SUPFAM" id="SSF53448">
    <property type="entry name" value="Nucleotide-diphospho-sugar transferases"/>
    <property type="match status" value="1"/>
</dbReference>
<evidence type="ECO:0000256" key="4">
    <source>
        <dbReference type="SAM" id="Phobius"/>
    </source>
</evidence>
<sequence>MIIVSVLYFAVYFSVFALVLSLWIFRKKQPETVGFSAEKVPVSILIAARNEEHTIERCLTAIQNLHYPPELIEVLIGDDASTDNTFQVISGFIANKPNFKLISITENLGKARGKANVLAHLARQATSNFFFITDADVAVPENWINAMLSARKTDTGIVTGITTICGNGLRERMQALDWLYALGLIQVVSDLNLPVTAMGNNMLVTREAYEKTGGYEHFPFSVTEDIKLFREVLKQGYGFKNLFSEEVLAETLPPENFKTLLHQRKRWMQGTMHLPLYMKLVLILYASFYVVLVPFFWLVPVGVACAVLLLKWLFQSCFLVICLKKLNRKATLKDLVFFEGYQLFISAALLIFYFLPLKVIWKGRKY</sequence>
<keyword evidence="4" id="KW-0472">Membrane</keyword>
<keyword evidence="3 6" id="KW-0808">Transferase</keyword>
<comment type="caution">
    <text evidence="6">The sequence shown here is derived from an EMBL/GenBank/DDBJ whole genome shotgun (WGS) entry which is preliminary data.</text>
</comment>
<keyword evidence="4" id="KW-0812">Transmembrane</keyword>
<keyword evidence="2 6" id="KW-0328">Glycosyltransferase</keyword>
<dbReference type="Gene3D" id="3.90.550.10">
    <property type="entry name" value="Spore Coat Polysaccharide Biosynthesis Protein SpsA, Chain A"/>
    <property type="match status" value="1"/>
</dbReference>
<dbReference type="RefSeq" id="WP_378016336.1">
    <property type="nucleotide sequence ID" value="NZ_JBHSKT010000002.1"/>
</dbReference>
<feature type="transmembrane region" description="Helical" evidence="4">
    <location>
        <begin position="301"/>
        <end position="323"/>
    </location>
</feature>
<protein>
    <submittedName>
        <fullName evidence="6">Glycosyltransferase</fullName>
        <ecNumber evidence="6">2.4.-.-</ecNumber>
    </submittedName>
</protein>
<dbReference type="EMBL" id="JBHSKT010000002">
    <property type="protein sequence ID" value="MFC5269960.1"/>
    <property type="molecule type" value="Genomic_DNA"/>
</dbReference>
<dbReference type="Proteomes" id="UP001596161">
    <property type="component" value="Unassembled WGS sequence"/>
</dbReference>
<organism evidence="6 7">
    <name type="scientific">Adhaeribacter terreus</name>
    <dbReference type="NCBI Taxonomy" id="529703"/>
    <lineage>
        <taxon>Bacteria</taxon>
        <taxon>Pseudomonadati</taxon>
        <taxon>Bacteroidota</taxon>
        <taxon>Cytophagia</taxon>
        <taxon>Cytophagales</taxon>
        <taxon>Hymenobacteraceae</taxon>
        <taxon>Adhaeribacter</taxon>
    </lineage>
</organism>
<dbReference type="InterPro" id="IPR029044">
    <property type="entry name" value="Nucleotide-diphossugar_trans"/>
</dbReference>
<keyword evidence="7" id="KW-1185">Reference proteome</keyword>
<dbReference type="Pfam" id="PF00535">
    <property type="entry name" value="Glycos_transf_2"/>
    <property type="match status" value="1"/>
</dbReference>
<keyword evidence="4" id="KW-1133">Transmembrane helix</keyword>
<feature type="transmembrane region" description="Helical" evidence="4">
    <location>
        <begin position="335"/>
        <end position="355"/>
    </location>
</feature>
<dbReference type="GO" id="GO:0016757">
    <property type="term" value="F:glycosyltransferase activity"/>
    <property type="evidence" value="ECO:0007669"/>
    <property type="project" value="UniProtKB-KW"/>
</dbReference>